<sequence>MSFLNHMSRRYSWLHRIALLTWFMILALVFGTSQNSGHVYAHETDINNTIKSDQSERDSEIIPDGTSDEVTLQTTTGSTTEMKNNSARSGKMLKFEKPEVYHSPPLMRPDTSVVPLPLDEIRENNAANAKTTSTPARPLLSPGDFPGRTGVGSWETIEAYGIKEKETDLTKPDDRPSSAMTALPAHSFLNHLMFMFLLVFTISYSKLTLF</sequence>
<gene>
    <name evidence="5" type="primary">LOC106466852</name>
</gene>
<name>A0ABM1BID7_LIMPO</name>
<dbReference type="Proteomes" id="UP000694941">
    <property type="component" value="Unplaced"/>
</dbReference>
<keyword evidence="2" id="KW-1133">Transmembrane helix</keyword>
<keyword evidence="3" id="KW-0732">Signal</keyword>
<dbReference type="RefSeq" id="XP_013782609.1">
    <property type="nucleotide sequence ID" value="XM_013927155.2"/>
</dbReference>
<evidence type="ECO:0000256" key="3">
    <source>
        <dbReference type="SAM" id="SignalP"/>
    </source>
</evidence>
<dbReference type="GeneID" id="106466852"/>
<keyword evidence="2" id="KW-0812">Transmembrane</keyword>
<feature type="region of interest" description="Disordered" evidence="1">
    <location>
        <begin position="127"/>
        <end position="148"/>
    </location>
</feature>
<feature type="signal peptide" evidence="3">
    <location>
        <begin position="1"/>
        <end position="31"/>
    </location>
</feature>
<feature type="transmembrane region" description="Helical" evidence="2">
    <location>
        <begin position="188"/>
        <end position="207"/>
    </location>
</feature>
<keyword evidence="2" id="KW-0472">Membrane</keyword>
<keyword evidence="4" id="KW-1185">Reference proteome</keyword>
<feature type="chain" id="PRO_5046687054" evidence="3">
    <location>
        <begin position="32"/>
        <end position="210"/>
    </location>
</feature>
<evidence type="ECO:0000256" key="2">
    <source>
        <dbReference type="SAM" id="Phobius"/>
    </source>
</evidence>
<accession>A0ABM1BID7</accession>
<evidence type="ECO:0000313" key="5">
    <source>
        <dbReference type="RefSeq" id="XP_013782609.1"/>
    </source>
</evidence>
<evidence type="ECO:0000256" key="1">
    <source>
        <dbReference type="SAM" id="MobiDB-lite"/>
    </source>
</evidence>
<proteinExistence type="predicted"/>
<reference evidence="5" key="1">
    <citation type="submission" date="2025-08" db="UniProtKB">
        <authorList>
            <consortium name="RefSeq"/>
        </authorList>
    </citation>
    <scope>IDENTIFICATION</scope>
    <source>
        <tissue evidence="5">Muscle</tissue>
    </source>
</reference>
<evidence type="ECO:0000313" key="4">
    <source>
        <dbReference type="Proteomes" id="UP000694941"/>
    </source>
</evidence>
<organism evidence="4 5">
    <name type="scientific">Limulus polyphemus</name>
    <name type="common">Atlantic horseshoe crab</name>
    <dbReference type="NCBI Taxonomy" id="6850"/>
    <lineage>
        <taxon>Eukaryota</taxon>
        <taxon>Metazoa</taxon>
        <taxon>Ecdysozoa</taxon>
        <taxon>Arthropoda</taxon>
        <taxon>Chelicerata</taxon>
        <taxon>Merostomata</taxon>
        <taxon>Xiphosura</taxon>
        <taxon>Limulidae</taxon>
        <taxon>Limulus</taxon>
    </lineage>
</organism>
<protein>
    <submittedName>
        <fullName evidence="5">Uncharacterized protein LOC106466852</fullName>
    </submittedName>
</protein>